<organism evidence="12 13">
    <name type="scientific">Vigna radiata var. radiata</name>
    <name type="common">Mung bean</name>
    <name type="synonym">Phaseolus aureus</name>
    <dbReference type="NCBI Taxonomy" id="3916"/>
    <lineage>
        <taxon>Eukaryota</taxon>
        <taxon>Viridiplantae</taxon>
        <taxon>Streptophyta</taxon>
        <taxon>Embryophyta</taxon>
        <taxon>Tracheophyta</taxon>
        <taxon>Spermatophyta</taxon>
        <taxon>Magnoliopsida</taxon>
        <taxon>eudicotyledons</taxon>
        <taxon>Gunneridae</taxon>
        <taxon>Pentapetalae</taxon>
        <taxon>rosids</taxon>
        <taxon>fabids</taxon>
        <taxon>Fabales</taxon>
        <taxon>Fabaceae</taxon>
        <taxon>Papilionoideae</taxon>
        <taxon>50 kb inversion clade</taxon>
        <taxon>NPAAA clade</taxon>
        <taxon>indigoferoid/millettioid clade</taxon>
        <taxon>Phaseoleae</taxon>
        <taxon>Vigna</taxon>
    </lineage>
</organism>
<dbReference type="InterPro" id="IPR005162">
    <property type="entry name" value="Retrotrans_gag_dom"/>
</dbReference>
<keyword evidence="4" id="KW-0540">Nuclease</keyword>
<dbReference type="Gene3D" id="3.30.420.10">
    <property type="entry name" value="Ribonuclease H-like superfamily/Ribonuclease H"/>
    <property type="match status" value="1"/>
</dbReference>
<dbReference type="Pfam" id="PF13456">
    <property type="entry name" value="RVT_3"/>
    <property type="match status" value="1"/>
</dbReference>
<evidence type="ECO:0000313" key="13">
    <source>
        <dbReference type="RefSeq" id="XP_014523583.1"/>
    </source>
</evidence>
<dbReference type="GO" id="GO:0004523">
    <property type="term" value="F:RNA-DNA hybrid ribonuclease activity"/>
    <property type="evidence" value="ECO:0007669"/>
    <property type="project" value="InterPro"/>
</dbReference>
<dbReference type="EC" id="2.7.7.49" evidence="1"/>
<dbReference type="Gene3D" id="3.30.70.270">
    <property type="match status" value="2"/>
</dbReference>
<dbReference type="InterPro" id="IPR021109">
    <property type="entry name" value="Peptidase_aspartic_dom_sf"/>
</dbReference>
<keyword evidence="12" id="KW-1185">Reference proteome</keyword>
<dbReference type="PROSITE" id="PS50878">
    <property type="entry name" value="RT_POL"/>
    <property type="match status" value="1"/>
</dbReference>
<dbReference type="InterPro" id="IPR043128">
    <property type="entry name" value="Rev_trsase/Diguanyl_cyclase"/>
</dbReference>
<evidence type="ECO:0000256" key="4">
    <source>
        <dbReference type="ARBA" id="ARBA00022722"/>
    </source>
</evidence>
<evidence type="ECO:0000256" key="3">
    <source>
        <dbReference type="ARBA" id="ARBA00022695"/>
    </source>
</evidence>
<keyword evidence="3" id="KW-0548">Nucleotidyltransferase</keyword>
<dbReference type="CDD" id="cd01647">
    <property type="entry name" value="RT_LTR"/>
    <property type="match status" value="1"/>
</dbReference>
<keyword evidence="5" id="KW-0255">Endonuclease</keyword>
<evidence type="ECO:0000313" key="12">
    <source>
        <dbReference type="Proteomes" id="UP000087766"/>
    </source>
</evidence>
<evidence type="ECO:0000256" key="1">
    <source>
        <dbReference type="ARBA" id="ARBA00012493"/>
    </source>
</evidence>
<evidence type="ECO:0000256" key="8">
    <source>
        <dbReference type="ARBA" id="ARBA00023172"/>
    </source>
</evidence>
<dbReference type="CDD" id="cd00303">
    <property type="entry name" value="retropepsin_like"/>
    <property type="match status" value="1"/>
</dbReference>
<gene>
    <name evidence="13" type="primary">LOC106779887</name>
</gene>
<dbReference type="Gene3D" id="2.40.70.10">
    <property type="entry name" value="Acid Proteases"/>
    <property type="match status" value="1"/>
</dbReference>
<reference evidence="13" key="1">
    <citation type="submission" date="2025-08" db="UniProtKB">
        <authorList>
            <consortium name="RefSeq"/>
        </authorList>
    </citation>
    <scope>IDENTIFICATION</scope>
    <source>
        <tissue evidence="13">Leaf</tissue>
    </source>
</reference>
<feature type="compositionally biased region" description="Basic and acidic residues" evidence="9">
    <location>
        <begin position="140"/>
        <end position="158"/>
    </location>
</feature>
<evidence type="ECO:0000259" key="10">
    <source>
        <dbReference type="PROSITE" id="PS50878"/>
    </source>
</evidence>
<dbReference type="GO" id="GO:0003964">
    <property type="term" value="F:RNA-directed DNA polymerase activity"/>
    <property type="evidence" value="ECO:0007669"/>
    <property type="project" value="UniProtKB-KW"/>
</dbReference>
<evidence type="ECO:0000256" key="9">
    <source>
        <dbReference type="SAM" id="MobiDB-lite"/>
    </source>
</evidence>
<dbReference type="PROSITE" id="PS50879">
    <property type="entry name" value="RNASE_H_1"/>
    <property type="match status" value="1"/>
</dbReference>
<evidence type="ECO:0000256" key="6">
    <source>
        <dbReference type="ARBA" id="ARBA00022801"/>
    </source>
</evidence>
<evidence type="ECO:0000259" key="11">
    <source>
        <dbReference type="PROSITE" id="PS50879"/>
    </source>
</evidence>
<feature type="region of interest" description="Disordered" evidence="9">
    <location>
        <begin position="259"/>
        <end position="340"/>
    </location>
</feature>
<dbReference type="OrthoDB" id="5425374at2759"/>
<dbReference type="PANTHER" id="PTHR48475">
    <property type="entry name" value="RIBONUCLEASE H"/>
    <property type="match status" value="1"/>
</dbReference>
<dbReference type="KEGG" id="vra:106779887"/>
<dbReference type="Gene3D" id="3.10.10.10">
    <property type="entry name" value="HIV Type 1 Reverse Transcriptase, subunit A, domain 1"/>
    <property type="match status" value="1"/>
</dbReference>
<dbReference type="CDD" id="cd09279">
    <property type="entry name" value="RNase_HI_like"/>
    <property type="match status" value="1"/>
</dbReference>
<dbReference type="SUPFAM" id="SSF56672">
    <property type="entry name" value="DNA/RNA polymerases"/>
    <property type="match status" value="1"/>
</dbReference>
<keyword evidence="7" id="KW-0695">RNA-directed DNA polymerase</keyword>
<dbReference type="RefSeq" id="XP_014523583.1">
    <property type="nucleotide sequence ID" value="XM_014668097.1"/>
</dbReference>
<evidence type="ECO:0000256" key="7">
    <source>
        <dbReference type="ARBA" id="ARBA00022918"/>
    </source>
</evidence>
<dbReference type="GO" id="GO:0003676">
    <property type="term" value="F:nucleic acid binding"/>
    <property type="evidence" value="ECO:0007669"/>
    <property type="project" value="InterPro"/>
</dbReference>
<feature type="region of interest" description="Disordered" evidence="9">
    <location>
        <begin position="140"/>
        <end position="186"/>
    </location>
</feature>
<feature type="domain" description="RNase H type-1" evidence="11">
    <location>
        <begin position="1008"/>
        <end position="1140"/>
    </location>
</feature>
<dbReference type="AlphaFoldDB" id="A0A1S3VZ11"/>
<keyword evidence="6" id="KW-0378">Hydrolase</keyword>
<dbReference type="Pfam" id="PF00078">
    <property type="entry name" value="RVT_1"/>
    <property type="match status" value="1"/>
</dbReference>
<accession>A0A1S3VZ11</accession>
<dbReference type="Pfam" id="PF03732">
    <property type="entry name" value="Retrotrans_gag"/>
    <property type="match status" value="1"/>
</dbReference>
<evidence type="ECO:0000256" key="2">
    <source>
        <dbReference type="ARBA" id="ARBA00022679"/>
    </source>
</evidence>
<dbReference type="InterPro" id="IPR041373">
    <property type="entry name" value="RT_RNaseH"/>
</dbReference>
<dbReference type="InterPro" id="IPR000477">
    <property type="entry name" value="RT_dom"/>
</dbReference>
<feature type="compositionally biased region" description="Basic and acidic residues" evidence="9">
    <location>
        <begin position="259"/>
        <end position="308"/>
    </location>
</feature>
<dbReference type="PANTHER" id="PTHR48475:SF1">
    <property type="entry name" value="RNASE H TYPE-1 DOMAIN-CONTAINING PROTEIN"/>
    <property type="match status" value="1"/>
</dbReference>
<proteinExistence type="predicted"/>
<evidence type="ECO:0000256" key="5">
    <source>
        <dbReference type="ARBA" id="ARBA00022759"/>
    </source>
</evidence>
<keyword evidence="2" id="KW-0808">Transferase</keyword>
<feature type="domain" description="Reverse transcriptase" evidence="10">
    <location>
        <begin position="646"/>
        <end position="825"/>
    </location>
</feature>
<dbReference type="InterPro" id="IPR036397">
    <property type="entry name" value="RNaseH_sf"/>
</dbReference>
<keyword evidence="8" id="KW-0233">DNA recombination</keyword>
<name>A0A1S3VZ11_VIGRR</name>
<dbReference type="InterPro" id="IPR012337">
    <property type="entry name" value="RNaseH-like_sf"/>
</dbReference>
<dbReference type="Pfam" id="PF17917">
    <property type="entry name" value="RT_RNaseH"/>
    <property type="match status" value="1"/>
</dbReference>
<dbReference type="STRING" id="3916.A0A1S3VZ11"/>
<dbReference type="InterPro" id="IPR043502">
    <property type="entry name" value="DNA/RNA_pol_sf"/>
</dbReference>
<sequence length="1221" mass="139267">MTFRTGCDAIWCRAFSLSLEGEALDWFNTLANNSIVNFKSLGEIFKKQFAACSMEEVMVVDLMNLKQGKEESLKSFMDRYQKIVRKVKGLSLELALQYVMPALRLGSFKDSICRNPPHTMEELRQRAADEARVENMKQNYRREQQEAKAEKNDNKKAEGSGSRPTGPKLREGPRGPRFPQYTPLNAPRTRILQEALSTQILPAPAKRPTPPGVDLSKRCLYHQNSGHDIEDCVTLKDKIEELIRMGRLQQYVKREDVRRHEELPRNEHPYSRFESPPRERRKEDRGHREYDRPPRDEGRRTTQRDRSRSWGGEQRGPLRGMINTISGGFAGGRPTSSARKRSIRALRSIHVVDVPWRTMPPITFSDEDFHAPDPDQDNPMVIDIEVARYRVSRVLVDQGSSVNILYWKTFLQMDILEDLVVPYDEQIVGFAGERVDTRGYIDLQTRLGTGRESEEMKVRFLLVEAHTSYNILLGRPCLNAFGAIVSTPHLTMKYPTRRGTICTVRSNQKMTRECYAAGLRIYPKEERRKISRSEVALADLDPRTNTEDRLEPVGETQPIMIGHNADQTTSIARGLPAEIEKELQSMLWKNRDLFAWTATDMPGIHPFVMTHKLSLYKDARPMSQKKRKMGDEKRRAIGDEVRKLKEANFIKEVTYTTWLANVVMVKKANGKWRMCTDYTDLNKACPKDSYPLPSIDALVDGASGHKMLSFLDAYSGYNQIPVYVPDREKTAFMTDKANYCYEVMSFGLKNVGATYQRLMDRVFAEQIGRCMDVYIDDMVVRSPDEGSHLCNLEEVFGQVRKYGMRLNPTKCTFGVAGGKFLGFMLTSRGIEANPDKCEAILKMPNPSALKDIQRLVGRLTALSRFIPKLAERARPIMKKMKKEVVSKWDLECEQAFAKVKEILMNPPVMNRPSKGAELQDTETRYRQVEKVAMALLHAARRLRPYFQSHQVVVRTNHPVSKVLRKPDLAGRMVGWAVELSEFGLRYEPRGSIKGQHLADFATELPIADDDQWNLYVDGASGKNMSGAGIVLEGPNGFLLEHSLLFKFKTSNNQAEYEALVAGLELAKDMGARRVVCRTDSQLVVGQMNGEFQVKEDHLSRYFHKASALIAEFEKIDIQHIPREQNSRADLLSKLSSGKDKGQLTTVIRQVLLQPSVECHSITTNATDWRGEIRELMKKQDDGKDLRPAETKKIARFLLIGDDMYRRGFSTPLLKCLSNEEA</sequence>
<dbReference type="GeneID" id="106779887"/>
<dbReference type="GO" id="GO:0006310">
    <property type="term" value="P:DNA recombination"/>
    <property type="evidence" value="ECO:0007669"/>
    <property type="project" value="UniProtKB-KW"/>
</dbReference>
<dbReference type="InterPro" id="IPR002156">
    <property type="entry name" value="RNaseH_domain"/>
</dbReference>
<dbReference type="Proteomes" id="UP000087766">
    <property type="component" value="Unplaced"/>
</dbReference>
<protein>
    <recommendedName>
        <fullName evidence="1">RNA-directed DNA polymerase</fullName>
        <ecNumber evidence="1">2.7.7.49</ecNumber>
    </recommendedName>
</protein>
<dbReference type="SUPFAM" id="SSF53098">
    <property type="entry name" value="Ribonuclease H-like"/>
    <property type="match status" value="1"/>
</dbReference>